<reference evidence="8" key="1">
    <citation type="submission" date="2020-07" db="EMBL/GenBank/DDBJ databases">
        <authorList>
            <person name="Lin J."/>
        </authorList>
    </citation>
    <scope>NUCLEOTIDE SEQUENCE</scope>
</reference>
<keyword evidence="5 7" id="KW-0472">Membrane</keyword>
<sequence length="291" mass="30806">MSGLFPYFVAGLGFLLISSLEYLPLYSSSSSSSSRSSHFASASSPPRRSPPSSSSPLSSPPSPRSTTPSAPPSPSPPSPPPLSSSSTPSPASSPCPVPLVPLPSTLIDLLALFAFAVELLLFLLRRKDLDGVENRYFDLLLAPVLVCAASTALLMGFSFFTSAIAHGCELHARSRANYTIRCKTHEEYHRARAIATLQFNGHLALLLLVGVGIYAAIVGRRAGGGVSGYRPLSKELQMGGMPSNFTLDSDDDDDEDEIRAEAEAEANRTKAQDVALHVAEANGFGNPSSRD</sequence>
<evidence type="ECO:0000313" key="8">
    <source>
        <dbReference type="EMBL" id="CAD1826786.1"/>
    </source>
</evidence>
<proteinExistence type="inferred from homology"/>
<evidence type="ECO:0000256" key="7">
    <source>
        <dbReference type="SAM" id="Phobius"/>
    </source>
</evidence>
<evidence type="ECO:0000256" key="1">
    <source>
        <dbReference type="ARBA" id="ARBA00004141"/>
    </source>
</evidence>
<feature type="compositionally biased region" description="Low complexity" evidence="6">
    <location>
        <begin position="29"/>
        <end position="57"/>
    </location>
</feature>
<protein>
    <submittedName>
        <fullName evidence="8">Uncharacterized protein</fullName>
    </submittedName>
</protein>
<feature type="transmembrane region" description="Helical" evidence="7">
    <location>
        <begin position="7"/>
        <end position="26"/>
    </location>
</feature>
<dbReference type="InterPro" id="IPR006904">
    <property type="entry name" value="DUF716"/>
</dbReference>
<evidence type="ECO:0000256" key="5">
    <source>
        <dbReference type="ARBA" id="ARBA00023136"/>
    </source>
</evidence>
<comment type="similarity">
    <text evidence="2">Belongs to the TMEM45 family.</text>
</comment>
<feature type="transmembrane region" description="Helical" evidence="7">
    <location>
        <begin position="199"/>
        <end position="217"/>
    </location>
</feature>
<evidence type="ECO:0000256" key="2">
    <source>
        <dbReference type="ARBA" id="ARBA00006948"/>
    </source>
</evidence>
<accession>A0A6V7P7Y2</accession>
<dbReference type="GO" id="GO:0016020">
    <property type="term" value="C:membrane"/>
    <property type="evidence" value="ECO:0007669"/>
    <property type="project" value="UniProtKB-SubCell"/>
</dbReference>
<evidence type="ECO:0000256" key="3">
    <source>
        <dbReference type="ARBA" id="ARBA00022692"/>
    </source>
</evidence>
<dbReference type="PANTHER" id="PTHR46285:SF7">
    <property type="entry name" value="OS06G0238900 PROTEIN"/>
    <property type="match status" value="1"/>
</dbReference>
<name>A0A6V7P7Y2_ANACO</name>
<dbReference type="PANTHER" id="PTHR46285">
    <property type="entry name" value="PROTEINASE INHIBITOR I4, SERPIN (DUF716)-RELATED"/>
    <property type="match status" value="1"/>
</dbReference>
<feature type="region of interest" description="Disordered" evidence="6">
    <location>
        <begin position="29"/>
        <end position="90"/>
    </location>
</feature>
<keyword evidence="3 7" id="KW-0812">Transmembrane</keyword>
<evidence type="ECO:0000256" key="6">
    <source>
        <dbReference type="SAM" id="MobiDB-lite"/>
    </source>
</evidence>
<dbReference type="Pfam" id="PF04819">
    <property type="entry name" value="DUF716"/>
    <property type="match status" value="1"/>
</dbReference>
<gene>
    <name evidence="8" type="ORF">CB5_LOCUS9997</name>
</gene>
<feature type="transmembrane region" description="Helical" evidence="7">
    <location>
        <begin position="136"/>
        <end position="160"/>
    </location>
</feature>
<dbReference type="AlphaFoldDB" id="A0A6V7P7Y2"/>
<comment type="subcellular location">
    <subcellularLocation>
        <location evidence="1">Membrane</location>
        <topology evidence="1">Multi-pass membrane protein</topology>
    </subcellularLocation>
</comment>
<keyword evidence="4 7" id="KW-1133">Transmembrane helix</keyword>
<feature type="transmembrane region" description="Helical" evidence="7">
    <location>
        <begin position="106"/>
        <end position="124"/>
    </location>
</feature>
<evidence type="ECO:0000256" key="4">
    <source>
        <dbReference type="ARBA" id="ARBA00022989"/>
    </source>
</evidence>
<organism evidence="8">
    <name type="scientific">Ananas comosus var. bracteatus</name>
    <name type="common">red pineapple</name>
    <dbReference type="NCBI Taxonomy" id="296719"/>
    <lineage>
        <taxon>Eukaryota</taxon>
        <taxon>Viridiplantae</taxon>
        <taxon>Streptophyta</taxon>
        <taxon>Embryophyta</taxon>
        <taxon>Tracheophyta</taxon>
        <taxon>Spermatophyta</taxon>
        <taxon>Magnoliopsida</taxon>
        <taxon>Liliopsida</taxon>
        <taxon>Poales</taxon>
        <taxon>Bromeliaceae</taxon>
        <taxon>Bromelioideae</taxon>
        <taxon>Ananas</taxon>
    </lineage>
</organism>
<dbReference type="EMBL" id="LR862146">
    <property type="protein sequence ID" value="CAD1826786.1"/>
    <property type="molecule type" value="Genomic_DNA"/>
</dbReference>
<feature type="compositionally biased region" description="Pro residues" evidence="6">
    <location>
        <begin position="58"/>
        <end position="82"/>
    </location>
</feature>